<dbReference type="Pfam" id="PF00990">
    <property type="entry name" value="GGDEF"/>
    <property type="match status" value="1"/>
</dbReference>
<evidence type="ECO:0000259" key="1">
    <source>
        <dbReference type="PROSITE" id="PS50883"/>
    </source>
</evidence>
<reference evidence="3 4" key="1">
    <citation type="submission" date="2020-07" db="EMBL/GenBank/DDBJ databases">
        <title>Genomic Encyclopedia of Archaeal and Bacterial Type Strains, Phase II (KMG-II): from individual species to whole genera.</title>
        <authorList>
            <person name="Goeker M."/>
        </authorList>
    </citation>
    <scope>NUCLEOTIDE SEQUENCE [LARGE SCALE GENOMIC DNA]</scope>
    <source>
        <strain evidence="3 4">DSM 21226</strain>
    </source>
</reference>
<comment type="caution">
    <text evidence="3">The sequence shown here is derived from an EMBL/GenBank/DDBJ whole genome shotgun (WGS) entry which is preliminary data.</text>
</comment>
<dbReference type="EMBL" id="JACCFH010000001">
    <property type="protein sequence ID" value="NYG31379.1"/>
    <property type="molecule type" value="Genomic_DNA"/>
</dbReference>
<dbReference type="Proteomes" id="UP000518288">
    <property type="component" value="Unassembled WGS sequence"/>
</dbReference>
<dbReference type="PROSITE" id="PS50883">
    <property type="entry name" value="EAL"/>
    <property type="match status" value="1"/>
</dbReference>
<name>A0A7Y9UAF1_9BURK</name>
<dbReference type="InterPro" id="IPR029787">
    <property type="entry name" value="Nucleotide_cyclase"/>
</dbReference>
<accession>A0A7Y9UAF1</accession>
<dbReference type="Pfam" id="PF00563">
    <property type="entry name" value="EAL"/>
    <property type="match status" value="1"/>
</dbReference>
<proteinExistence type="predicted"/>
<dbReference type="CDD" id="cd01948">
    <property type="entry name" value="EAL"/>
    <property type="match status" value="1"/>
</dbReference>
<evidence type="ECO:0000259" key="2">
    <source>
        <dbReference type="PROSITE" id="PS50887"/>
    </source>
</evidence>
<dbReference type="InterPro" id="IPR050706">
    <property type="entry name" value="Cyclic-di-GMP_PDE-like"/>
</dbReference>
<dbReference type="SUPFAM" id="SSF55073">
    <property type="entry name" value="Nucleotide cyclase"/>
    <property type="match status" value="1"/>
</dbReference>
<keyword evidence="4" id="KW-1185">Reference proteome</keyword>
<dbReference type="InterPro" id="IPR000160">
    <property type="entry name" value="GGDEF_dom"/>
</dbReference>
<dbReference type="PANTHER" id="PTHR33121">
    <property type="entry name" value="CYCLIC DI-GMP PHOSPHODIESTERASE PDEF"/>
    <property type="match status" value="1"/>
</dbReference>
<dbReference type="SMART" id="SM00267">
    <property type="entry name" value="GGDEF"/>
    <property type="match status" value="1"/>
</dbReference>
<dbReference type="RefSeq" id="WP_179632377.1">
    <property type="nucleotide sequence ID" value="NZ_JACCFH010000001.1"/>
</dbReference>
<dbReference type="SMART" id="SM00052">
    <property type="entry name" value="EAL"/>
    <property type="match status" value="1"/>
</dbReference>
<dbReference type="InterPro" id="IPR035919">
    <property type="entry name" value="EAL_sf"/>
</dbReference>
<dbReference type="PANTHER" id="PTHR33121:SF70">
    <property type="entry name" value="SIGNALING PROTEIN YKOW"/>
    <property type="match status" value="1"/>
</dbReference>
<evidence type="ECO:0000313" key="4">
    <source>
        <dbReference type="Proteomes" id="UP000518288"/>
    </source>
</evidence>
<dbReference type="Gene3D" id="3.20.20.450">
    <property type="entry name" value="EAL domain"/>
    <property type="match status" value="1"/>
</dbReference>
<protein>
    <submittedName>
        <fullName evidence="3">EAL domain-containing protein (Putative c-di-GMP-specific phosphodiesterase class I)</fullName>
    </submittedName>
</protein>
<dbReference type="InterPro" id="IPR043128">
    <property type="entry name" value="Rev_trsase/Diguanyl_cyclase"/>
</dbReference>
<evidence type="ECO:0000313" key="3">
    <source>
        <dbReference type="EMBL" id="NYG31379.1"/>
    </source>
</evidence>
<organism evidence="3 4">
    <name type="scientific">Sphaerotilus montanus</name>
    <dbReference type="NCBI Taxonomy" id="522889"/>
    <lineage>
        <taxon>Bacteria</taxon>
        <taxon>Pseudomonadati</taxon>
        <taxon>Pseudomonadota</taxon>
        <taxon>Betaproteobacteria</taxon>
        <taxon>Burkholderiales</taxon>
        <taxon>Sphaerotilaceae</taxon>
        <taxon>Sphaerotilus</taxon>
    </lineage>
</organism>
<dbReference type="SUPFAM" id="SSF141868">
    <property type="entry name" value="EAL domain-like"/>
    <property type="match status" value="1"/>
</dbReference>
<gene>
    <name evidence="3" type="ORF">BDD16_000365</name>
</gene>
<dbReference type="InterPro" id="IPR001633">
    <property type="entry name" value="EAL_dom"/>
</dbReference>
<dbReference type="GO" id="GO:0071111">
    <property type="term" value="F:cyclic-guanylate-specific phosphodiesterase activity"/>
    <property type="evidence" value="ECO:0007669"/>
    <property type="project" value="InterPro"/>
</dbReference>
<dbReference type="AlphaFoldDB" id="A0A7Y9UAF1"/>
<feature type="domain" description="GGDEF" evidence="2">
    <location>
        <begin position="49"/>
        <end position="169"/>
    </location>
</feature>
<sequence>MEPGPLLAEDHDATMRQLGLIDARTGLPHRDLLLDRLGQATAGVARGGSAFALMYIGTSPATPAVQGSAMETVMQQFACQLHRLSRRTDSFSRMSASEFAALLPGNPSVAGLMAMGQKIATEFADRVQVHIGVALCPRHAGDADTLLMQARSALEQARLAQVTTALFEPRTAQTPSGFAPITDSAVRSAFQPVQDLRDGGLSRLQISTTGLTPAQDDFAPTELGSTSQTSRKDLMVRLIAATDAALRHAQPWRQQGLVQRLSLPLPGRLLDEPGLASALLALLDRHRWPARHFMVEAQAAAVAQRGGDVIEALTRAGVALALDDGGSGLNLHVALAGLDPVAEFRFDAAALGLLPRPEQRTAVVRSILALARGWNARVVADGVDDLDTLAWLGELGCDGAQGAACGKVMPAEQVLAWCAGHTGSTRAHSPPVRR</sequence>
<feature type="domain" description="EAL" evidence="1">
    <location>
        <begin position="170"/>
        <end position="422"/>
    </location>
</feature>
<dbReference type="Gene3D" id="3.30.70.270">
    <property type="match status" value="1"/>
</dbReference>
<dbReference type="PROSITE" id="PS50887">
    <property type="entry name" value="GGDEF"/>
    <property type="match status" value="1"/>
</dbReference>